<dbReference type="InterPro" id="IPR025272">
    <property type="entry name" value="SocA_Panacea"/>
</dbReference>
<reference evidence="2 3" key="1">
    <citation type="submission" date="2021-08" db="EMBL/GenBank/DDBJ databases">
        <title>The genome sequence of Chitinophaga sp. B61.</title>
        <authorList>
            <person name="Zhang X."/>
        </authorList>
    </citation>
    <scope>NUCLEOTIDE SEQUENCE [LARGE SCALE GENOMIC DNA]</scope>
    <source>
        <strain evidence="2 3">B61</strain>
    </source>
</reference>
<comment type="caution">
    <text evidence="2">The sequence shown here is derived from an EMBL/GenBank/DDBJ whole genome shotgun (WGS) entry which is preliminary data.</text>
</comment>
<keyword evidence="3" id="KW-1185">Reference proteome</keyword>
<gene>
    <name evidence="2" type="ORF">K1Y79_28740</name>
</gene>
<evidence type="ECO:0000313" key="2">
    <source>
        <dbReference type="EMBL" id="MBW8688357.1"/>
    </source>
</evidence>
<accession>A0ABS7GKX0</accession>
<organism evidence="2 3">
    <name type="scientific">Chitinophaga rhizophila</name>
    <dbReference type="NCBI Taxonomy" id="2866212"/>
    <lineage>
        <taxon>Bacteria</taxon>
        <taxon>Pseudomonadati</taxon>
        <taxon>Bacteroidota</taxon>
        <taxon>Chitinophagia</taxon>
        <taxon>Chitinophagales</taxon>
        <taxon>Chitinophagaceae</taxon>
        <taxon>Chitinophaga</taxon>
    </lineage>
</organism>
<dbReference type="EMBL" id="JAICCF010000008">
    <property type="protein sequence ID" value="MBW8688357.1"/>
    <property type="molecule type" value="Genomic_DNA"/>
</dbReference>
<proteinExistence type="predicted"/>
<sequence length="202" mass="23722">MNDADYMTQCQNNNIHQYTPDQIDKIGNTVIYIADRIKPLYKTKLLKLLYFLDEFSVKKYGIPFLNLDYEVWQAGPVCSDIYQEVNEAPNMLADYIELANDNIGTKVFGRKPFCDDEFSKNEIELMDYLISTFKYSSAQELVDFTHRTSSPWYKAAHHYGLIELFESKRANTSNYRIDLVSLYPETLLRRSFTTIFRNIIKL</sequence>
<feature type="domain" description="Antitoxin SocA-like Panacea" evidence="1">
    <location>
        <begin position="45"/>
        <end position="152"/>
    </location>
</feature>
<dbReference type="RefSeq" id="WP_220253684.1">
    <property type="nucleotide sequence ID" value="NZ_JAICCF010000008.1"/>
</dbReference>
<protein>
    <submittedName>
        <fullName evidence="2">SocA family protein</fullName>
    </submittedName>
</protein>
<dbReference type="Proteomes" id="UP000812961">
    <property type="component" value="Unassembled WGS sequence"/>
</dbReference>
<evidence type="ECO:0000259" key="1">
    <source>
        <dbReference type="Pfam" id="PF13274"/>
    </source>
</evidence>
<name>A0ABS7GKX0_9BACT</name>
<evidence type="ECO:0000313" key="3">
    <source>
        <dbReference type="Proteomes" id="UP000812961"/>
    </source>
</evidence>
<dbReference type="Pfam" id="PF13274">
    <property type="entry name" value="SocA_Panacea"/>
    <property type="match status" value="1"/>
</dbReference>